<dbReference type="Proteomes" id="UP000030641">
    <property type="component" value="Unassembled WGS sequence"/>
</dbReference>
<keyword evidence="3" id="KW-1185">Reference proteome</keyword>
<dbReference type="EMBL" id="KL584756">
    <property type="protein sequence ID" value="KEQ96654.1"/>
    <property type="molecule type" value="Genomic_DNA"/>
</dbReference>
<dbReference type="HOGENOM" id="CLU_688840_0_0_1"/>
<dbReference type="OrthoDB" id="3927306at2759"/>
<sequence length="420" mass="46527">MANPYPNESANTIYNHLRSFSNKIGDLGDTVASLQLSTTLLELNHANMRSFGSPGSIRRRFFRIVSFGRISSRSAEDDTEPLLKAAHESSRRHSAPPNLDLMSRNGYHISPDRNASTSVQQSPQSSDSAQNKIIHERSPNAIPFSIDAFRDQHRDYYFSIMDFDTTAIPKVRQDVVASAHAFAEDSHWGSVQLRENNRSFVRFGNCSHFWDYKQMHCPCCAARTLHHVPGVSEASKGSNSTHKDGADYTESVEEEQSWATITTNAIVASAAASSEALQGSSSEPIADPSGESNAPKTKIHRSTIYCCFGKPGVARVVHCCCGNPDTHDRPKLCTQPCIPQAWPITAAVIFGGPAPSRPMCGCSNWGTRHVCRRFWGAQHVEILEDEVPSDDSVNITAEQHCGAYVERKAWWRLLKWLCCC</sequence>
<evidence type="ECO:0000256" key="1">
    <source>
        <dbReference type="SAM" id="MobiDB-lite"/>
    </source>
</evidence>
<evidence type="ECO:0000313" key="2">
    <source>
        <dbReference type="EMBL" id="KEQ96654.1"/>
    </source>
</evidence>
<feature type="compositionally biased region" description="Polar residues" evidence="1">
    <location>
        <begin position="113"/>
        <end position="131"/>
    </location>
</feature>
<evidence type="ECO:0000313" key="3">
    <source>
        <dbReference type="Proteomes" id="UP000030641"/>
    </source>
</evidence>
<feature type="region of interest" description="Disordered" evidence="1">
    <location>
        <begin position="231"/>
        <end position="252"/>
    </location>
</feature>
<reference evidence="2 3" key="1">
    <citation type="journal article" date="2014" name="BMC Genomics">
        <title>Genome sequencing of four Aureobasidium pullulans varieties: biotechnological potential, stress tolerance, and description of new species.</title>
        <authorList>
            <person name="Gostin Ar C."/>
            <person name="Ohm R.A."/>
            <person name="Kogej T."/>
            <person name="Sonjak S."/>
            <person name="Turk M."/>
            <person name="Zajc J."/>
            <person name="Zalar P."/>
            <person name="Grube M."/>
            <person name="Sun H."/>
            <person name="Han J."/>
            <person name="Sharma A."/>
            <person name="Chiniquy J."/>
            <person name="Ngan C.Y."/>
            <person name="Lipzen A."/>
            <person name="Barry K."/>
            <person name="Grigoriev I.V."/>
            <person name="Gunde-Cimerman N."/>
        </authorList>
    </citation>
    <scope>NUCLEOTIDE SEQUENCE [LARGE SCALE GENOMIC DNA]</scope>
    <source>
        <strain evidence="2 3">EXF-2481</strain>
    </source>
</reference>
<gene>
    <name evidence="2" type="ORF">AUEXF2481DRAFT_705919</name>
</gene>
<organism evidence="2 3">
    <name type="scientific">Aureobasidium subglaciale (strain EXF-2481)</name>
    <name type="common">Aureobasidium pullulans var. subglaciale</name>
    <dbReference type="NCBI Taxonomy" id="1043005"/>
    <lineage>
        <taxon>Eukaryota</taxon>
        <taxon>Fungi</taxon>
        <taxon>Dikarya</taxon>
        <taxon>Ascomycota</taxon>
        <taxon>Pezizomycotina</taxon>
        <taxon>Dothideomycetes</taxon>
        <taxon>Dothideomycetidae</taxon>
        <taxon>Dothideales</taxon>
        <taxon>Saccotheciaceae</taxon>
        <taxon>Aureobasidium</taxon>
    </lineage>
</organism>
<proteinExistence type="predicted"/>
<dbReference type="AlphaFoldDB" id="A0A074YKV0"/>
<dbReference type="InParanoid" id="A0A074YKV0"/>
<dbReference type="GeneID" id="25370935"/>
<name>A0A074YKV0_AURSE</name>
<dbReference type="RefSeq" id="XP_013345177.1">
    <property type="nucleotide sequence ID" value="XM_013489723.1"/>
</dbReference>
<feature type="region of interest" description="Disordered" evidence="1">
    <location>
        <begin position="85"/>
        <end position="131"/>
    </location>
</feature>
<protein>
    <submittedName>
        <fullName evidence="2">Uncharacterized protein</fullName>
    </submittedName>
</protein>
<accession>A0A074YKV0</accession>